<dbReference type="InterPro" id="IPR018602">
    <property type="entry name" value="Gp37/STM4215"/>
</dbReference>
<comment type="caution">
    <text evidence="1">The sequence shown here is derived from an EMBL/GenBank/DDBJ whole genome shotgun (WGS) entry which is preliminary data.</text>
</comment>
<evidence type="ECO:0000313" key="2">
    <source>
        <dbReference type="Proteomes" id="UP000249547"/>
    </source>
</evidence>
<accession>A0A327Q798</accession>
<dbReference type="InterPro" id="IPR035934">
    <property type="entry name" value="Phage_tail_protein-like_sf"/>
</dbReference>
<evidence type="ECO:0000313" key="1">
    <source>
        <dbReference type="EMBL" id="RAJ00466.1"/>
    </source>
</evidence>
<dbReference type="AlphaFoldDB" id="A0A327Q798"/>
<dbReference type="Pfam" id="PF09646">
    <property type="entry name" value="Gp37"/>
    <property type="match status" value="1"/>
</dbReference>
<protein>
    <submittedName>
        <fullName evidence="1">Gp37 protein</fullName>
    </submittedName>
</protein>
<reference evidence="1 2" key="1">
    <citation type="submission" date="2018-06" db="EMBL/GenBank/DDBJ databases">
        <title>Genomic Encyclopedia of Archaeal and Bacterial Type Strains, Phase II (KMG-II): from individual species to whole genera.</title>
        <authorList>
            <person name="Goeker M."/>
        </authorList>
    </citation>
    <scope>NUCLEOTIDE SEQUENCE [LARGE SCALE GENOMIC DNA]</scope>
    <source>
        <strain evidence="1 2">DSM 23857</strain>
    </source>
</reference>
<dbReference type="InterPro" id="IPR038042">
    <property type="entry name" value="Gp37-like"/>
</dbReference>
<dbReference type="RefSeq" id="WP_111599579.1">
    <property type="nucleotide sequence ID" value="NZ_QLLL01000008.1"/>
</dbReference>
<keyword evidence="2" id="KW-1185">Reference proteome</keyword>
<dbReference type="Gene3D" id="3.30.2000.10">
    <property type="entry name" value="Phage tail protein-like"/>
    <property type="match status" value="1"/>
</dbReference>
<name>A0A327Q798_9BACT</name>
<sequence>MNYGNCENELAFYLTTCFENENLKQFFVCCPIPDNETEANRFYQQINLSKVAIQYVGSTYLSSTSVDVISVVEKVKFRFIFEGRKLRGDGGIYNLIEFVKKKVTGYPLNDVAPMVPVRYDMLEVQQNVFQPYLEFECQFYLIQNFSPRIV</sequence>
<proteinExistence type="predicted"/>
<dbReference type="Proteomes" id="UP000249547">
    <property type="component" value="Unassembled WGS sequence"/>
</dbReference>
<dbReference type="SUPFAM" id="SSF143749">
    <property type="entry name" value="Phage tail protein-like"/>
    <property type="match status" value="1"/>
</dbReference>
<organism evidence="1 2">
    <name type="scientific">Chitinophaga skermanii</name>
    <dbReference type="NCBI Taxonomy" id="331697"/>
    <lineage>
        <taxon>Bacteria</taxon>
        <taxon>Pseudomonadati</taxon>
        <taxon>Bacteroidota</taxon>
        <taxon>Chitinophagia</taxon>
        <taxon>Chitinophagales</taxon>
        <taxon>Chitinophagaceae</taxon>
        <taxon>Chitinophaga</taxon>
    </lineage>
</organism>
<gene>
    <name evidence="1" type="ORF">LX64_04172</name>
</gene>
<dbReference type="EMBL" id="QLLL01000008">
    <property type="protein sequence ID" value="RAJ00466.1"/>
    <property type="molecule type" value="Genomic_DNA"/>
</dbReference>